<evidence type="ECO:0000313" key="3">
    <source>
        <dbReference type="Proteomes" id="UP000801492"/>
    </source>
</evidence>
<feature type="region of interest" description="Disordered" evidence="1">
    <location>
        <begin position="1"/>
        <end position="151"/>
    </location>
</feature>
<dbReference type="Proteomes" id="UP000801492">
    <property type="component" value="Unassembled WGS sequence"/>
</dbReference>
<dbReference type="EMBL" id="VTPC01001080">
    <property type="protein sequence ID" value="KAF2903217.1"/>
    <property type="molecule type" value="Genomic_DNA"/>
</dbReference>
<feature type="compositionally biased region" description="Basic and acidic residues" evidence="1">
    <location>
        <begin position="32"/>
        <end position="52"/>
    </location>
</feature>
<proteinExistence type="predicted"/>
<sequence>MQAAEDSNQSSFNPFLVDDPTPSLLLDTDSPQSERKPIKDVLEYFQKDDSIKPSENQDVTPTTSIADDTKHAHTDSNINDDIEKETSQKVVVKKSTPPPRPPPPTRTYSKSHIETNVNNSPGDPSVPTLNNPDNNIPASAGKPSDNNFPSVFTANEGVPVVTQNTAISSQLS</sequence>
<gene>
    <name evidence="2" type="ORF">ILUMI_02974</name>
</gene>
<feature type="compositionally biased region" description="Polar residues" evidence="1">
    <location>
        <begin position="108"/>
        <end position="137"/>
    </location>
</feature>
<reference evidence="2" key="1">
    <citation type="submission" date="2019-08" db="EMBL/GenBank/DDBJ databases">
        <title>The genome of the North American firefly Photinus pyralis.</title>
        <authorList>
            <consortium name="Photinus pyralis genome working group"/>
            <person name="Fallon T.R."/>
            <person name="Sander Lower S.E."/>
            <person name="Weng J.-K."/>
        </authorList>
    </citation>
    <scope>NUCLEOTIDE SEQUENCE</scope>
    <source>
        <strain evidence="2">TRF0915ILg1</strain>
        <tissue evidence="2">Whole body</tissue>
    </source>
</reference>
<accession>A0A8K0DHE4</accession>
<protein>
    <submittedName>
        <fullName evidence="2">Uncharacterized protein</fullName>
    </submittedName>
</protein>
<dbReference type="AlphaFoldDB" id="A0A8K0DHE4"/>
<feature type="compositionally biased region" description="Low complexity" evidence="1">
    <location>
        <begin position="18"/>
        <end position="31"/>
    </location>
</feature>
<name>A0A8K0DHE4_IGNLU</name>
<evidence type="ECO:0000313" key="2">
    <source>
        <dbReference type="EMBL" id="KAF2903217.1"/>
    </source>
</evidence>
<feature type="compositionally biased region" description="Polar residues" evidence="1">
    <location>
        <begin position="1"/>
        <end position="13"/>
    </location>
</feature>
<organism evidence="2 3">
    <name type="scientific">Ignelater luminosus</name>
    <name type="common">Cucubano</name>
    <name type="synonym">Pyrophorus luminosus</name>
    <dbReference type="NCBI Taxonomy" id="2038154"/>
    <lineage>
        <taxon>Eukaryota</taxon>
        <taxon>Metazoa</taxon>
        <taxon>Ecdysozoa</taxon>
        <taxon>Arthropoda</taxon>
        <taxon>Hexapoda</taxon>
        <taxon>Insecta</taxon>
        <taxon>Pterygota</taxon>
        <taxon>Neoptera</taxon>
        <taxon>Endopterygota</taxon>
        <taxon>Coleoptera</taxon>
        <taxon>Polyphaga</taxon>
        <taxon>Elateriformia</taxon>
        <taxon>Elateroidea</taxon>
        <taxon>Elateridae</taxon>
        <taxon>Agrypninae</taxon>
        <taxon>Pyrophorini</taxon>
        <taxon>Ignelater</taxon>
    </lineage>
</organism>
<comment type="caution">
    <text evidence="2">The sequence shown here is derived from an EMBL/GenBank/DDBJ whole genome shotgun (WGS) entry which is preliminary data.</text>
</comment>
<feature type="non-terminal residue" evidence="2">
    <location>
        <position position="172"/>
    </location>
</feature>
<evidence type="ECO:0000256" key="1">
    <source>
        <dbReference type="SAM" id="MobiDB-lite"/>
    </source>
</evidence>
<feature type="compositionally biased region" description="Polar residues" evidence="1">
    <location>
        <begin position="53"/>
        <end position="66"/>
    </location>
</feature>
<feature type="compositionally biased region" description="Pro residues" evidence="1">
    <location>
        <begin position="96"/>
        <end position="105"/>
    </location>
</feature>
<keyword evidence="3" id="KW-1185">Reference proteome</keyword>